<sequence length="76" mass="8702">MPGFQEVELQTLLWRHPVGARLARDEDDAVYLEPRRLHREQALLPQLARINRCRPFLNQPNAAMASTDSRINAGPL</sequence>
<evidence type="ECO:0000313" key="1">
    <source>
        <dbReference type="EMBL" id="SEE44270.1"/>
    </source>
</evidence>
<dbReference type="Proteomes" id="UP000183915">
    <property type="component" value="Unassembled WGS sequence"/>
</dbReference>
<accession>A0ABY0Z8X8</accession>
<evidence type="ECO:0000313" key="2">
    <source>
        <dbReference type="Proteomes" id="UP000183915"/>
    </source>
</evidence>
<reference evidence="1 2" key="1">
    <citation type="submission" date="2016-10" db="EMBL/GenBank/DDBJ databases">
        <authorList>
            <person name="Varghese N."/>
            <person name="Submissions S."/>
        </authorList>
    </citation>
    <scope>NUCLEOTIDE SEQUENCE [LARGE SCALE GENOMIC DNA]</scope>
    <source>
        <strain evidence="1 2">BS3780</strain>
    </source>
</reference>
<organism evidence="1 2">
    <name type="scientific">Pseudomonas kilonensis</name>
    <dbReference type="NCBI Taxonomy" id="132476"/>
    <lineage>
        <taxon>Bacteria</taxon>
        <taxon>Pseudomonadati</taxon>
        <taxon>Pseudomonadota</taxon>
        <taxon>Gammaproteobacteria</taxon>
        <taxon>Pseudomonadales</taxon>
        <taxon>Pseudomonadaceae</taxon>
        <taxon>Pseudomonas</taxon>
    </lineage>
</organism>
<proteinExistence type="predicted"/>
<comment type="caution">
    <text evidence="1">The sequence shown here is derived from an EMBL/GenBank/DDBJ whole genome shotgun (WGS) entry which is preliminary data.</text>
</comment>
<name>A0ABY0Z8X8_9PSED</name>
<keyword evidence="2" id="KW-1185">Reference proteome</keyword>
<dbReference type="EMBL" id="FNTT01000002">
    <property type="protein sequence ID" value="SEE44270.1"/>
    <property type="molecule type" value="Genomic_DNA"/>
</dbReference>
<gene>
    <name evidence="1" type="ORF">SAMN04490188_3868</name>
</gene>
<protein>
    <submittedName>
        <fullName evidence="1">Uncharacterized protein</fullName>
    </submittedName>
</protein>